<keyword evidence="8 10" id="KW-0460">Magnesium</keyword>
<dbReference type="SUPFAM" id="SSF55973">
    <property type="entry name" value="S-adenosylmethionine synthetase"/>
    <property type="match status" value="3"/>
</dbReference>
<feature type="binding site" description="in other chain" evidence="10">
    <location>
        <position position="333"/>
    </location>
    <ligand>
        <name>L-methionine</name>
        <dbReference type="ChEBI" id="CHEBI:57844"/>
        <note>ligand shared between two neighboring subunits</note>
    </ligand>
</feature>
<evidence type="ECO:0000256" key="4">
    <source>
        <dbReference type="ARBA" id="ARBA00022679"/>
    </source>
</evidence>
<dbReference type="GO" id="GO:0006730">
    <property type="term" value="P:one-carbon metabolic process"/>
    <property type="evidence" value="ECO:0007669"/>
    <property type="project" value="UniProtKB-KW"/>
</dbReference>
<comment type="subunit">
    <text evidence="10">Homotetramer; dimer of dimers.</text>
</comment>
<keyword evidence="3 10" id="KW-0554">One-carbon metabolism</keyword>
<feature type="binding site" description="in other chain" evidence="10">
    <location>
        <begin position="308"/>
        <end position="309"/>
    </location>
    <ligand>
        <name>ATP</name>
        <dbReference type="ChEBI" id="CHEBI:30616"/>
        <note>ligand shared between two neighboring subunits</note>
    </ligand>
</feature>
<evidence type="ECO:0000256" key="11">
    <source>
        <dbReference type="RuleBase" id="RU000542"/>
    </source>
</evidence>
<comment type="subcellular location">
    <subcellularLocation>
        <location evidence="10 11">Cytoplasm</location>
    </subcellularLocation>
</comment>
<evidence type="ECO:0000259" key="14">
    <source>
        <dbReference type="Pfam" id="PF02772"/>
    </source>
</evidence>
<feature type="domain" description="S-adenosylmethionine synthetase C-terminal" evidence="15">
    <location>
        <begin position="297"/>
        <end position="435"/>
    </location>
</feature>
<feature type="binding site" evidence="10">
    <location>
        <position position="329"/>
    </location>
    <ligand>
        <name>ATP</name>
        <dbReference type="ChEBI" id="CHEBI:30616"/>
        <note>ligand shared between two neighboring subunits</note>
    </ligand>
</feature>
<dbReference type="EMBL" id="PSRQ01000027">
    <property type="protein sequence ID" value="PWU23634.1"/>
    <property type="molecule type" value="Genomic_DNA"/>
</dbReference>
<dbReference type="GO" id="GO:0004478">
    <property type="term" value="F:methionine adenosyltransferase activity"/>
    <property type="evidence" value="ECO:0007669"/>
    <property type="project" value="UniProtKB-UniRule"/>
</dbReference>
<evidence type="ECO:0000256" key="6">
    <source>
        <dbReference type="ARBA" id="ARBA00022741"/>
    </source>
</evidence>
<dbReference type="InterPro" id="IPR022629">
    <property type="entry name" value="S-AdoMet_synt_central"/>
</dbReference>
<dbReference type="CDD" id="cd18079">
    <property type="entry name" value="S-AdoMet_synt"/>
    <property type="match status" value="1"/>
</dbReference>
<evidence type="ECO:0000256" key="7">
    <source>
        <dbReference type="ARBA" id="ARBA00022840"/>
    </source>
</evidence>
<feature type="binding site" evidence="10">
    <location>
        <position position="302"/>
    </location>
    <ligand>
        <name>ATP</name>
        <dbReference type="ChEBI" id="CHEBI:30616"/>
        <note>ligand shared between two neighboring subunits</note>
    </ligand>
</feature>
<evidence type="ECO:0000256" key="5">
    <source>
        <dbReference type="ARBA" id="ARBA00022723"/>
    </source>
</evidence>
<feature type="binding site" evidence="10">
    <location>
        <position position="302"/>
    </location>
    <ligand>
        <name>L-methionine</name>
        <dbReference type="ChEBI" id="CHEBI:57844"/>
        <note>ligand shared between two neighboring subunits</note>
    </ligand>
</feature>
<comment type="pathway">
    <text evidence="1 10">Amino-acid biosynthesis; S-adenosyl-L-methionine biosynthesis; S-adenosyl-L-methionine from L-methionine: step 1/1.</text>
</comment>
<dbReference type="InterPro" id="IPR022628">
    <property type="entry name" value="S-AdoMet_synt_N"/>
</dbReference>
<comment type="catalytic activity">
    <reaction evidence="10">
        <text>L-methionine + ATP + H2O = S-adenosyl-L-methionine + phosphate + diphosphate</text>
        <dbReference type="Rhea" id="RHEA:21080"/>
        <dbReference type="ChEBI" id="CHEBI:15377"/>
        <dbReference type="ChEBI" id="CHEBI:30616"/>
        <dbReference type="ChEBI" id="CHEBI:33019"/>
        <dbReference type="ChEBI" id="CHEBI:43474"/>
        <dbReference type="ChEBI" id="CHEBI:57844"/>
        <dbReference type="ChEBI" id="CHEBI:59789"/>
        <dbReference type="EC" id="2.5.1.6"/>
    </reaction>
</comment>
<keyword evidence="7 10" id="KW-0067">ATP-binding</keyword>
<feature type="binding site" description="in other chain" evidence="10">
    <location>
        <position position="73"/>
    </location>
    <ligand>
        <name>L-methionine</name>
        <dbReference type="ChEBI" id="CHEBI:57844"/>
        <note>ligand shared between two neighboring subunits</note>
    </ligand>
</feature>
<accession>A0A317JQ63</accession>
<dbReference type="FunFam" id="3.30.300.10:FF:000004">
    <property type="entry name" value="S-adenosylmethionine synthase"/>
    <property type="match status" value="1"/>
</dbReference>
<keyword evidence="4 10" id="KW-0808">Transferase</keyword>
<gene>
    <name evidence="10" type="primary">metK</name>
    <name evidence="16" type="ORF">C5B42_02285</name>
</gene>
<feature type="binding site" evidence="10">
    <location>
        <position position="34"/>
    </location>
    <ligand>
        <name>Mg(2+)</name>
        <dbReference type="ChEBI" id="CHEBI:18420"/>
    </ligand>
</feature>
<feature type="domain" description="S-adenosylmethionine synthetase central" evidence="14">
    <location>
        <begin position="154"/>
        <end position="294"/>
    </location>
</feature>
<dbReference type="AlphaFoldDB" id="A0A317JQ63"/>
<evidence type="ECO:0000313" key="16">
    <source>
        <dbReference type="EMBL" id="PWU23634.1"/>
    </source>
</evidence>
<feature type="binding site" description="in other chain" evidence="10">
    <location>
        <position position="32"/>
    </location>
    <ligand>
        <name>ATP</name>
        <dbReference type="ChEBI" id="CHEBI:30616"/>
        <note>ligand shared between two neighboring subunits</note>
    </ligand>
</feature>
<evidence type="ECO:0000256" key="12">
    <source>
        <dbReference type="RuleBase" id="RU004462"/>
    </source>
</evidence>
<dbReference type="InterPro" id="IPR022631">
    <property type="entry name" value="ADOMET_SYNTHASE_CS"/>
</dbReference>
<evidence type="ECO:0000256" key="9">
    <source>
        <dbReference type="ARBA" id="ARBA00022958"/>
    </source>
</evidence>
<keyword evidence="9 10" id="KW-0630">Potassium</keyword>
<dbReference type="EC" id="2.5.1.6" evidence="10"/>
<dbReference type="GO" id="GO:0006556">
    <property type="term" value="P:S-adenosylmethionine biosynthetic process"/>
    <property type="evidence" value="ECO:0007669"/>
    <property type="project" value="UniProtKB-UniRule"/>
</dbReference>
<keyword evidence="5 10" id="KW-0479">Metal-binding</keyword>
<comment type="caution">
    <text evidence="16">The sequence shown here is derived from an EMBL/GenBank/DDBJ whole genome shotgun (WGS) entry which is preliminary data.</text>
</comment>
<comment type="caution">
    <text evidence="10">Lacks conserved residue(s) required for the propagation of feature annotation.</text>
</comment>
<evidence type="ECO:0000256" key="10">
    <source>
        <dbReference type="HAMAP-Rule" id="MF_00086"/>
    </source>
</evidence>
<dbReference type="UniPathway" id="UPA00315">
    <property type="reaction ID" value="UER00080"/>
</dbReference>
<dbReference type="PROSITE" id="PS00377">
    <property type="entry name" value="ADOMET_SYNTHASE_2"/>
    <property type="match status" value="1"/>
</dbReference>
<comment type="function">
    <text evidence="10">Catalyzes the formation of S-adenosylmethionine (AdoMet) from methionine and ATP. The overall synthetic reaction is composed of two sequential steps, AdoMet formation and the subsequent tripolyphosphate hydrolysis which occurs prior to release of AdoMet from the enzyme.</text>
</comment>
<reference evidence="16 17" key="1">
    <citation type="submission" date="2018-02" db="EMBL/GenBank/DDBJ databases">
        <title>Genomic Reconstructions from Amazon Rainforest and Pasture Soil Reveal Novel Insights into the Physiology of Candidate Phyla in Tropical Sites.</title>
        <authorList>
            <person name="Kroeger M.E."/>
            <person name="Delmont T."/>
            <person name="Eren A.M."/>
            <person name="Guo J."/>
            <person name="Meyer K.M."/>
            <person name="Khan K."/>
            <person name="Rodrigues J.L.M."/>
            <person name="Bohannan B.J.M."/>
            <person name="Tringe S."/>
            <person name="Borges C.D."/>
            <person name="Tiedje J."/>
            <person name="Tsai S.M."/>
            <person name="Nusslein K."/>
        </authorList>
    </citation>
    <scope>NUCLEOTIDE SEQUENCE [LARGE SCALE GENOMIC DNA]</scope>
    <source>
        <strain evidence="16">Amazon FNV 2010 28 9</strain>
    </source>
</reference>
<feature type="region of interest" description="Flexible loop" evidence="10">
    <location>
        <begin position="127"/>
        <end position="137"/>
    </location>
</feature>
<comment type="cofactor">
    <cofactor evidence="10">
        <name>K(+)</name>
        <dbReference type="ChEBI" id="CHEBI:29103"/>
    </cofactor>
    <text evidence="10">Binds 1 potassium ion per subunit.</text>
</comment>
<feature type="binding site" description="in other chain" evidence="10">
    <location>
        <begin position="203"/>
        <end position="205"/>
    </location>
    <ligand>
        <name>ATP</name>
        <dbReference type="ChEBI" id="CHEBI:30616"/>
        <note>ligand shared between two neighboring subunits</note>
    </ligand>
</feature>
<dbReference type="GO" id="GO:0000287">
    <property type="term" value="F:magnesium ion binding"/>
    <property type="evidence" value="ECO:0007669"/>
    <property type="project" value="UniProtKB-UniRule"/>
</dbReference>
<protein>
    <recommendedName>
        <fullName evidence="10">S-adenosylmethionine synthase</fullName>
        <shortName evidence="10">AdoMet synthase</shortName>
        <ecNumber evidence="10">2.5.1.6</ecNumber>
    </recommendedName>
    <alternativeName>
        <fullName evidence="10">MAT</fullName>
    </alternativeName>
    <alternativeName>
        <fullName evidence="10">Methionine adenosyltransferase</fullName>
    </alternativeName>
</protein>
<comment type="cofactor">
    <cofactor evidence="10">
        <name>Mg(2+)</name>
        <dbReference type="ChEBI" id="CHEBI:18420"/>
    </cofactor>
    <text evidence="10">Binds 2 divalent ions per subunit.</text>
</comment>
<evidence type="ECO:0000259" key="15">
    <source>
        <dbReference type="Pfam" id="PF02773"/>
    </source>
</evidence>
<feature type="domain" description="S-adenosylmethionine synthetase N-terminal" evidence="13">
    <location>
        <begin position="21"/>
        <end position="127"/>
    </location>
</feature>
<feature type="binding site" description="in other chain" evidence="10">
    <location>
        <position position="127"/>
    </location>
    <ligand>
        <name>L-methionine</name>
        <dbReference type="ChEBI" id="CHEBI:57844"/>
        <note>ligand shared between two neighboring subunits</note>
    </ligand>
</feature>
<dbReference type="PANTHER" id="PTHR11964">
    <property type="entry name" value="S-ADENOSYLMETHIONINE SYNTHETASE"/>
    <property type="match status" value="1"/>
</dbReference>
<dbReference type="GO" id="GO:0005737">
    <property type="term" value="C:cytoplasm"/>
    <property type="evidence" value="ECO:0007669"/>
    <property type="project" value="UniProtKB-SubCell"/>
</dbReference>
<dbReference type="Pfam" id="PF02773">
    <property type="entry name" value="S-AdoMet_synt_C"/>
    <property type="match status" value="1"/>
</dbReference>
<keyword evidence="10" id="KW-0963">Cytoplasm</keyword>
<comment type="similarity">
    <text evidence="2 10 12">Belongs to the AdoMet synthase family.</text>
</comment>
<keyword evidence="6 10" id="KW-0547">Nucleotide-binding</keyword>
<evidence type="ECO:0000256" key="2">
    <source>
        <dbReference type="ARBA" id="ARBA00009685"/>
    </source>
</evidence>
<evidence type="ECO:0000259" key="13">
    <source>
        <dbReference type="Pfam" id="PF00438"/>
    </source>
</evidence>
<evidence type="ECO:0000313" key="17">
    <source>
        <dbReference type="Proteomes" id="UP000246104"/>
    </source>
</evidence>
<feature type="binding site" evidence="10">
    <location>
        <position position="60"/>
    </location>
    <ligand>
        <name>K(+)</name>
        <dbReference type="ChEBI" id="CHEBI:29103"/>
    </ligand>
</feature>
<dbReference type="Gene3D" id="3.30.300.10">
    <property type="match status" value="3"/>
</dbReference>
<evidence type="ECO:0000256" key="8">
    <source>
        <dbReference type="ARBA" id="ARBA00022842"/>
    </source>
</evidence>
<name>A0A317JQ63_9BACT</name>
<dbReference type="Pfam" id="PF00438">
    <property type="entry name" value="S-AdoMet_synt_N"/>
    <property type="match status" value="1"/>
</dbReference>
<dbReference type="InterPro" id="IPR022636">
    <property type="entry name" value="S-AdoMet_synthetase_sfam"/>
</dbReference>
<feature type="binding site" evidence="10">
    <location>
        <position position="325"/>
    </location>
    <ligand>
        <name>ATP</name>
        <dbReference type="ChEBI" id="CHEBI:30616"/>
        <note>ligand shared between two neighboring subunits</note>
    </ligand>
</feature>
<organism evidence="16 17">
    <name type="scientific">Candidatus Cerribacteria bacterium 'Amazon FNV 2010 28 9'</name>
    <dbReference type="NCBI Taxonomy" id="2081795"/>
    <lineage>
        <taxon>Bacteria</taxon>
        <taxon>Candidatus Cerribacteria</taxon>
    </lineage>
</organism>
<dbReference type="GO" id="GO:0005524">
    <property type="term" value="F:ATP binding"/>
    <property type="evidence" value="ECO:0007669"/>
    <property type="project" value="UniProtKB-UniRule"/>
</dbReference>
<dbReference type="InterPro" id="IPR002133">
    <property type="entry name" value="S-AdoMet_synthetase"/>
</dbReference>
<evidence type="ECO:0000256" key="3">
    <source>
        <dbReference type="ARBA" id="ARBA00022563"/>
    </source>
</evidence>
<dbReference type="HAMAP" id="MF_00086">
    <property type="entry name" value="S_AdoMet_synth1"/>
    <property type="match status" value="1"/>
</dbReference>
<dbReference type="PROSITE" id="PS00376">
    <property type="entry name" value="ADOMET_SYNTHASE_1"/>
    <property type="match status" value="1"/>
</dbReference>
<dbReference type="NCBIfam" id="TIGR01034">
    <property type="entry name" value="metK"/>
    <property type="match status" value="1"/>
</dbReference>
<dbReference type="Pfam" id="PF02772">
    <property type="entry name" value="S-AdoMet_synt_M"/>
    <property type="match status" value="1"/>
</dbReference>
<dbReference type="Proteomes" id="UP000246104">
    <property type="component" value="Unassembled WGS sequence"/>
</dbReference>
<sequence length="449" mass="48594">MGWFQNKGGKAILSFARSSCYFLTSESVTEGHADKICDQISDAVLDEYIRHDPEARVACETAITRGMVMVMGEVTAVRATSNGAGVETCHVDIERVVRGVLCDIGYTDATRFFDGRMCGVLVMLKPQDGEIAQGVGTYDISTRGHMTTEKLNSLGAGDQGMMVGFACNETAELMPLPISLAHALCRRLSQVRREGVLDFLYPDGKAQVTVEYAHGHPVRVAKVLIAAQHNLTVIHQLSSGKPFMKDEAQEAIITEVVCKAIPEDLLTPGKPLKMNDHTWALGDTQISINTSGSFNAGGPEVDAGLTGRKIIVDTYGGMARHGGGAFSGKDPTKVDRSASYAARYVAKNIVAAGLADRCEILISYAIGVSEPFSISIETFGTGRIPDERIAEIVREHFDLRPGAIIRDFDLWRPIYRQTAAYGHFGRPDLNLPWEQIDKASVLATSAGLA</sequence>
<evidence type="ECO:0000256" key="1">
    <source>
        <dbReference type="ARBA" id="ARBA00005224"/>
    </source>
</evidence>
<dbReference type="InterPro" id="IPR022630">
    <property type="entry name" value="S-AdoMet_synt_C"/>
</dbReference>
<proteinExistence type="inferred from homology"/>